<reference evidence="3 4" key="1">
    <citation type="submission" date="2018-09" db="EMBL/GenBank/DDBJ databases">
        <title>The draft genome of Acinetobacter sp. strains.</title>
        <authorList>
            <person name="Qin J."/>
            <person name="Feng Y."/>
            <person name="Zong Z."/>
        </authorList>
    </citation>
    <scope>NUCLEOTIDE SEQUENCE [LARGE SCALE GENOMIC DNA]</scope>
    <source>
        <strain evidence="2 4">WCHAc060001</strain>
        <strain evidence="1 3">WCHAc060003</strain>
    </source>
</reference>
<comment type="caution">
    <text evidence="1">The sequence shown here is derived from an EMBL/GenBank/DDBJ whole genome shotgun (WGS) entry which is preliminary data.</text>
</comment>
<sequence length="63" mass="7325">MVLSQYKFRSIAAQKIHPKSIPRGGMDAADKLRYRDIPSAYRKIFVTFDLSKVRLHLRVSSYP</sequence>
<proteinExistence type="predicted"/>
<gene>
    <name evidence="2" type="ORF">D9K79_03010</name>
    <name evidence="1" type="ORF">D9K80_01520</name>
</gene>
<evidence type="ECO:0000313" key="3">
    <source>
        <dbReference type="Proteomes" id="UP000267166"/>
    </source>
</evidence>
<dbReference type="Proteomes" id="UP000267166">
    <property type="component" value="Unassembled WGS sequence"/>
</dbReference>
<keyword evidence="4" id="KW-1185">Reference proteome</keyword>
<evidence type="ECO:0000313" key="1">
    <source>
        <dbReference type="EMBL" id="RLL38843.1"/>
    </source>
</evidence>
<evidence type="ECO:0000313" key="2">
    <source>
        <dbReference type="EMBL" id="RLL49292.1"/>
    </source>
</evidence>
<evidence type="ECO:0000313" key="4">
    <source>
        <dbReference type="Proteomes" id="UP000273105"/>
    </source>
</evidence>
<protein>
    <submittedName>
        <fullName evidence="1">Uncharacterized protein</fullName>
    </submittedName>
</protein>
<organism evidence="1 3">
    <name type="scientific">Acinetobacter cumulans</name>
    <dbReference type="NCBI Taxonomy" id="2136182"/>
    <lineage>
        <taxon>Bacteria</taxon>
        <taxon>Pseudomonadati</taxon>
        <taxon>Pseudomonadota</taxon>
        <taxon>Gammaproteobacteria</taxon>
        <taxon>Moraxellales</taxon>
        <taxon>Moraxellaceae</taxon>
        <taxon>Acinetobacter</taxon>
    </lineage>
</organism>
<dbReference type="EMBL" id="RCHE01000004">
    <property type="protein sequence ID" value="RLL49292.1"/>
    <property type="molecule type" value="Genomic_DNA"/>
</dbReference>
<dbReference type="EMBL" id="RCHD01000002">
    <property type="protein sequence ID" value="RLL38843.1"/>
    <property type="molecule type" value="Genomic_DNA"/>
</dbReference>
<accession>A0A498D3F9</accession>
<dbReference type="AlphaFoldDB" id="A0A498D3F9"/>
<dbReference type="Proteomes" id="UP000273105">
    <property type="component" value="Unassembled WGS sequence"/>
</dbReference>
<name>A0A498D3F9_9GAMM</name>